<dbReference type="SUPFAM" id="SSF55874">
    <property type="entry name" value="ATPase domain of HSP90 chaperone/DNA topoisomerase II/histidine kinase"/>
    <property type="match status" value="1"/>
</dbReference>
<reference evidence="10 11" key="1">
    <citation type="submission" date="2019-06" db="EMBL/GenBank/DDBJ databases">
        <title>Draft genome sequence of Miniimonas arenae KCTC 19750T isolated from sea sand.</title>
        <authorList>
            <person name="Park S.-J."/>
        </authorList>
    </citation>
    <scope>NUCLEOTIDE SEQUENCE [LARGE SCALE GENOMIC DNA]</scope>
    <source>
        <strain evidence="10 11">KCTC 19750</strain>
    </source>
</reference>
<dbReference type="EMBL" id="VENP01000050">
    <property type="protein sequence ID" value="TNU73359.1"/>
    <property type="molecule type" value="Genomic_DNA"/>
</dbReference>
<dbReference type="PRINTS" id="PR00344">
    <property type="entry name" value="BCTRLSENSOR"/>
</dbReference>
<evidence type="ECO:0000256" key="4">
    <source>
        <dbReference type="ARBA" id="ARBA00022553"/>
    </source>
</evidence>
<dbReference type="SMART" id="SM00388">
    <property type="entry name" value="HisKA"/>
    <property type="match status" value="1"/>
</dbReference>
<dbReference type="CDD" id="cd00082">
    <property type="entry name" value="HisKA"/>
    <property type="match status" value="1"/>
</dbReference>
<dbReference type="Pfam" id="PF02518">
    <property type="entry name" value="HATPase_c"/>
    <property type="match status" value="1"/>
</dbReference>
<dbReference type="FunFam" id="3.30.565.10:FF:000006">
    <property type="entry name" value="Sensor histidine kinase WalK"/>
    <property type="match status" value="1"/>
</dbReference>
<dbReference type="SUPFAM" id="SSF47384">
    <property type="entry name" value="Homodimeric domain of signal transducing histidine kinase"/>
    <property type="match status" value="1"/>
</dbReference>
<keyword evidence="7" id="KW-0902">Two-component regulatory system</keyword>
<evidence type="ECO:0000259" key="9">
    <source>
        <dbReference type="PROSITE" id="PS50109"/>
    </source>
</evidence>
<evidence type="ECO:0000256" key="8">
    <source>
        <dbReference type="SAM" id="MobiDB-lite"/>
    </source>
</evidence>
<dbReference type="OrthoDB" id="9757990at2"/>
<dbReference type="GO" id="GO:0000155">
    <property type="term" value="F:phosphorelay sensor kinase activity"/>
    <property type="evidence" value="ECO:0007669"/>
    <property type="project" value="InterPro"/>
</dbReference>
<dbReference type="GO" id="GO:0005886">
    <property type="term" value="C:plasma membrane"/>
    <property type="evidence" value="ECO:0007669"/>
    <property type="project" value="UniProtKB-SubCell"/>
</dbReference>
<dbReference type="InterPro" id="IPR036890">
    <property type="entry name" value="HATPase_C_sf"/>
</dbReference>
<dbReference type="PANTHER" id="PTHR43711">
    <property type="entry name" value="TWO-COMPONENT HISTIDINE KINASE"/>
    <property type="match status" value="1"/>
</dbReference>
<dbReference type="InterPro" id="IPR036097">
    <property type="entry name" value="HisK_dim/P_sf"/>
</dbReference>
<comment type="subcellular location">
    <subcellularLocation>
        <location evidence="2">Cell membrane</location>
    </subcellularLocation>
</comment>
<dbReference type="AlphaFoldDB" id="A0A5C5BA09"/>
<dbReference type="InterPro" id="IPR005467">
    <property type="entry name" value="His_kinase_dom"/>
</dbReference>
<dbReference type="Pfam" id="PF00512">
    <property type="entry name" value="HisKA"/>
    <property type="match status" value="1"/>
</dbReference>
<dbReference type="InterPro" id="IPR004358">
    <property type="entry name" value="Sig_transdc_His_kin-like_C"/>
</dbReference>
<evidence type="ECO:0000313" key="10">
    <source>
        <dbReference type="EMBL" id="TNU73359.1"/>
    </source>
</evidence>
<feature type="region of interest" description="Disordered" evidence="8">
    <location>
        <begin position="257"/>
        <end position="288"/>
    </location>
</feature>
<accession>A0A5C5BA09</accession>
<evidence type="ECO:0000256" key="1">
    <source>
        <dbReference type="ARBA" id="ARBA00000085"/>
    </source>
</evidence>
<keyword evidence="5" id="KW-0808">Transferase</keyword>
<dbReference type="PROSITE" id="PS50109">
    <property type="entry name" value="HIS_KIN"/>
    <property type="match status" value="1"/>
</dbReference>
<dbReference type="InterPro" id="IPR003594">
    <property type="entry name" value="HATPase_dom"/>
</dbReference>
<evidence type="ECO:0000313" key="11">
    <source>
        <dbReference type="Proteomes" id="UP000313849"/>
    </source>
</evidence>
<feature type="domain" description="Histidine kinase" evidence="9">
    <location>
        <begin position="38"/>
        <end position="256"/>
    </location>
</feature>
<evidence type="ECO:0000256" key="3">
    <source>
        <dbReference type="ARBA" id="ARBA00012438"/>
    </source>
</evidence>
<keyword evidence="4" id="KW-0597">Phosphoprotein</keyword>
<comment type="caution">
    <text evidence="10">The sequence shown here is derived from an EMBL/GenBank/DDBJ whole genome shotgun (WGS) entry which is preliminary data.</text>
</comment>
<proteinExistence type="predicted"/>
<dbReference type="InterPro" id="IPR050736">
    <property type="entry name" value="Sensor_HK_Regulatory"/>
</dbReference>
<organism evidence="10 11">
    <name type="scientific">Miniimonas arenae</name>
    <dbReference type="NCBI Taxonomy" id="676201"/>
    <lineage>
        <taxon>Bacteria</taxon>
        <taxon>Bacillati</taxon>
        <taxon>Actinomycetota</taxon>
        <taxon>Actinomycetes</taxon>
        <taxon>Micrococcales</taxon>
        <taxon>Beutenbergiaceae</taxon>
        <taxon>Miniimonas</taxon>
    </lineage>
</organism>
<evidence type="ECO:0000256" key="6">
    <source>
        <dbReference type="ARBA" id="ARBA00022777"/>
    </source>
</evidence>
<dbReference type="SMART" id="SM00387">
    <property type="entry name" value="HATPase_c"/>
    <property type="match status" value="1"/>
</dbReference>
<dbReference type="Gene3D" id="3.30.565.10">
    <property type="entry name" value="Histidine kinase-like ATPase, C-terminal domain"/>
    <property type="match status" value="1"/>
</dbReference>
<dbReference type="Proteomes" id="UP000313849">
    <property type="component" value="Unassembled WGS sequence"/>
</dbReference>
<dbReference type="PANTHER" id="PTHR43711:SF1">
    <property type="entry name" value="HISTIDINE KINASE 1"/>
    <property type="match status" value="1"/>
</dbReference>
<name>A0A5C5BA09_9MICO</name>
<dbReference type="InterPro" id="IPR003661">
    <property type="entry name" value="HisK_dim/P_dom"/>
</dbReference>
<evidence type="ECO:0000256" key="2">
    <source>
        <dbReference type="ARBA" id="ARBA00004236"/>
    </source>
</evidence>
<evidence type="ECO:0000256" key="7">
    <source>
        <dbReference type="ARBA" id="ARBA00023012"/>
    </source>
</evidence>
<evidence type="ECO:0000256" key="5">
    <source>
        <dbReference type="ARBA" id="ARBA00022679"/>
    </source>
</evidence>
<dbReference type="EC" id="2.7.13.3" evidence="3"/>
<gene>
    <name evidence="10" type="ORF">FH969_11835</name>
</gene>
<dbReference type="RefSeq" id="WP_139987374.1">
    <property type="nucleotide sequence ID" value="NZ_VENP01000050.1"/>
</dbReference>
<dbReference type="CDD" id="cd00075">
    <property type="entry name" value="HATPase"/>
    <property type="match status" value="1"/>
</dbReference>
<feature type="compositionally biased region" description="Polar residues" evidence="8">
    <location>
        <begin position="263"/>
        <end position="275"/>
    </location>
</feature>
<keyword evidence="6 10" id="KW-0418">Kinase</keyword>
<sequence length="288" mass="30529">MSTARSEVGATGEGRIVVTRDVTDEMLALRSRADLVDSVSHELRTPLTSILGYLDLASGDPALSDSTRRSLGVAERNAERLLALVTDVLSESATSRMGLDLRIRPESTDLAQVVRAAVESAQPRAAAREVSVDTSGVDPTTAVVDSHRIRQVVDNLLGNAIKYGREGGHVEVGCTAEGGHAWVVVRDDGPGIADVDLPRVFDRFFRSDGVRMSSTTGSGLGLAISRDIVRAHGGEITASSSPGTGATFVVRLPLRAPTEGPAETQTDTQTKNQPEYQPAYPTEDGEQP</sequence>
<dbReference type="Gene3D" id="1.10.287.130">
    <property type="match status" value="1"/>
</dbReference>
<keyword evidence="11" id="KW-1185">Reference proteome</keyword>
<comment type="catalytic activity">
    <reaction evidence="1">
        <text>ATP + protein L-histidine = ADP + protein N-phospho-L-histidine.</text>
        <dbReference type="EC" id="2.7.13.3"/>
    </reaction>
</comment>
<protein>
    <recommendedName>
        <fullName evidence="3">histidine kinase</fullName>
        <ecNumber evidence="3">2.7.13.3</ecNumber>
    </recommendedName>
</protein>